<dbReference type="Pfam" id="PF00126">
    <property type="entry name" value="HTH_1"/>
    <property type="match status" value="1"/>
</dbReference>
<dbReference type="EMBL" id="QRDW01000010">
    <property type="protein sequence ID" value="RED46212.1"/>
    <property type="molecule type" value="Genomic_DNA"/>
</dbReference>
<dbReference type="InterPro" id="IPR050176">
    <property type="entry name" value="LTTR"/>
</dbReference>
<dbReference type="OrthoDB" id="7333438at2"/>
<keyword evidence="7" id="KW-1185">Reference proteome</keyword>
<dbReference type="AlphaFoldDB" id="A0A3D9H9Q0"/>
<dbReference type="InterPro" id="IPR036388">
    <property type="entry name" value="WH-like_DNA-bd_sf"/>
</dbReference>
<dbReference type="Proteomes" id="UP000256845">
    <property type="component" value="Unassembled WGS sequence"/>
</dbReference>
<proteinExistence type="inferred from homology"/>
<evidence type="ECO:0000259" key="5">
    <source>
        <dbReference type="PROSITE" id="PS50931"/>
    </source>
</evidence>
<keyword evidence="4" id="KW-0804">Transcription</keyword>
<dbReference type="GO" id="GO:0003700">
    <property type="term" value="F:DNA-binding transcription factor activity"/>
    <property type="evidence" value="ECO:0007669"/>
    <property type="project" value="InterPro"/>
</dbReference>
<evidence type="ECO:0000256" key="3">
    <source>
        <dbReference type="ARBA" id="ARBA00023125"/>
    </source>
</evidence>
<keyword evidence="2" id="KW-0805">Transcription regulation</keyword>
<gene>
    <name evidence="6" type="ORF">DFP90_110122</name>
</gene>
<keyword evidence="3 6" id="KW-0238">DNA-binding</keyword>
<dbReference type="Gene3D" id="3.40.190.290">
    <property type="match status" value="1"/>
</dbReference>
<dbReference type="RefSeq" id="WP_115938221.1">
    <property type="nucleotide sequence ID" value="NZ_QRDW01000010.1"/>
</dbReference>
<dbReference type="PRINTS" id="PR00039">
    <property type="entry name" value="HTHLYSR"/>
</dbReference>
<sequence length="304" mass="33993">MDWNDIRFFLSVAENGTLSAAAKALNVSQPTVGRRMDALEQVVGRRLFERSQQGFSLTAAGEILLPHALRMQAEALSFLKHPGGAEDDLSGPVRIRLGELTSRFFASHLHEFRARYPKIQIELETSYELADLSRKEVDIAMVDTLPGHGDITVKKLAHYTHAVYGARSYVAEHPEAFTEDRYSKCDWITAEVRGDCGADHAWVMGKIGPNRPSVTCRTFNGLFAALEGGAGLAVCSIFSLEDNPNVVRVSEKVEELSFEAWLVAHRDLLALPRVRVLWDWLVGLFEVHRGAFENFREELRDVAV</sequence>
<feature type="domain" description="HTH lysR-type" evidence="5">
    <location>
        <begin position="1"/>
        <end position="58"/>
    </location>
</feature>
<dbReference type="InterPro" id="IPR005119">
    <property type="entry name" value="LysR_subst-bd"/>
</dbReference>
<comment type="similarity">
    <text evidence="1">Belongs to the LysR transcriptional regulatory family.</text>
</comment>
<dbReference type="Pfam" id="PF03466">
    <property type="entry name" value="LysR_substrate"/>
    <property type="match status" value="1"/>
</dbReference>
<dbReference type="GO" id="GO:0003677">
    <property type="term" value="F:DNA binding"/>
    <property type="evidence" value="ECO:0007669"/>
    <property type="project" value="UniProtKB-KW"/>
</dbReference>
<dbReference type="FunFam" id="1.10.10.10:FF:000001">
    <property type="entry name" value="LysR family transcriptional regulator"/>
    <property type="match status" value="1"/>
</dbReference>
<dbReference type="PROSITE" id="PS50931">
    <property type="entry name" value="HTH_LYSR"/>
    <property type="match status" value="1"/>
</dbReference>
<reference evidence="6 7" key="1">
    <citation type="submission" date="2018-07" db="EMBL/GenBank/DDBJ databases">
        <title>Genomic Encyclopedia of Type Strains, Phase III (KMG-III): the genomes of soil and plant-associated and newly described type strains.</title>
        <authorList>
            <person name="Whitman W."/>
        </authorList>
    </citation>
    <scope>NUCLEOTIDE SEQUENCE [LARGE SCALE GENOMIC DNA]</scope>
    <source>
        <strain evidence="6 7">CECT 8488</strain>
    </source>
</reference>
<evidence type="ECO:0000256" key="2">
    <source>
        <dbReference type="ARBA" id="ARBA00023015"/>
    </source>
</evidence>
<protein>
    <submittedName>
        <fullName evidence="6">DNA-binding transcriptional LysR family regulator</fullName>
    </submittedName>
</protein>
<dbReference type="SUPFAM" id="SSF46785">
    <property type="entry name" value="Winged helix' DNA-binding domain"/>
    <property type="match status" value="1"/>
</dbReference>
<dbReference type="PANTHER" id="PTHR30579:SF3">
    <property type="entry name" value="TRANSCRIPTIONAL REGULATORY PROTEIN"/>
    <property type="match status" value="1"/>
</dbReference>
<dbReference type="Gene3D" id="1.10.10.10">
    <property type="entry name" value="Winged helix-like DNA-binding domain superfamily/Winged helix DNA-binding domain"/>
    <property type="match status" value="1"/>
</dbReference>
<evidence type="ECO:0000256" key="1">
    <source>
        <dbReference type="ARBA" id="ARBA00009437"/>
    </source>
</evidence>
<dbReference type="SUPFAM" id="SSF53850">
    <property type="entry name" value="Periplasmic binding protein-like II"/>
    <property type="match status" value="1"/>
</dbReference>
<name>A0A3D9H9Q0_9PROT</name>
<accession>A0A3D9H9Q0</accession>
<evidence type="ECO:0000256" key="4">
    <source>
        <dbReference type="ARBA" id="ARBA00023163"/>
    </source>
</evidence>
<organism evidence="6 7">
    <name type="scientific">Aestuariispira insulae</name>
    <dbReference type="NCBI Taxonomy" id="1461337"/>
    <lineage>
        <taxon>Bacteria</taxon>
        <taxon>Pseudomonadati</taxon>
        <taxon>Pseudomonadota</taxon>
        <taxon>Alphaproteobacteria</taxon>
        <taxon>Rhodospirillales</taxon>
        <taxon>Kiloniellaceae</taxon>
        <taxon>Aestuariispira</taxon>
    </lineage>
</organism>
<dbReference type="InterPro" id="IPR036390">
    <property type="entry name" value="WH_DNA-bd_sf"/>
</dbReference>
<evidence type="ECO:0000313" key="7">
    <source>
        <dbReference type="Proteomes" id="UP000256845"/>
    </source>
</evidence>
<comment type="caution">
    <text evidence="6">The sequence shown here is derived from an EMBL/GenBank/DDBJ whole genome shotgun (WGS) entry which is preliminary data.</text>
</comment>
<evidence type="ECO:0000313" key="6">
    <source>
        <dbReference type="EMBL" id="RED46212.1"/>
    </source>
</evidence>
<dbReference type="InterPro" id="IPR000847">
    <property type="entry name" value="LysR_HTH_N"/>
</dbReference>
<dbReference type="PANTHER" id="PTHR30579">
    <property type="entry name" value="TRANSCRIPTIONAL REGULATOR"/>
    <property type="match status" value="1"/>
</dbReference>